<evidence type="ECO:0000256" key="13">
    <source>
        <dbReference type="NCBIfam" id="TIGR03499"/>
    </source>
</evidence>
<proteinExistence type="inferred from homology"/>
<keyword evidence="5" id="KW-1003">Cell membrane</keyword>
<dbReference type="InterPro" id="IPR047040">
    <property type="entry name" value="FlhF__GTPase_dom"/>
</dbReference>
<organism evidence="16">
    <name type="scientific">Treponema denticola H-22</name>
    <dbReference type="NCBI Taxonomy" id="999432"/>
    <lineage>
        <taxon>Bacteria</taxon>
        <taxon>Pseudomonadati</taxon>
        <taxon>Spirochaetota</taxon>
        <taxon>Spirochaetia</taxon>
        <taxon>Spirochaetales</taxon>
        <taxon>Treponemataceae</taxon>
        <taxon>Treponema</taxon>
    </lineage>
</organism>
<keyword evidence="8" id="KW-0653">Protein transport</keyword>
<dbReference type="GO" id="GO:0003924">
    <property type="term" value="F:GTPase activity"/>
    <property type="evidence" value="ECO:0007669"/>
    <property type="project" value="UniProtKB-UniRule"/>
</dbReference>
<evidence type="ECO:0000313" key="16">
    <source>
        <dbReference type="EMBL" id="EMB33534.1"/>
    </source>
</evidence>
<dbReference type="RefSeq" id="WP_002684431.1">
    <property type="nucleotide sequence ID" value="NZ_CM001795.1"/>
</dbReference>
<dbReference type="HOGENOM" id="CLU_009301_11_4_12"/>
<dbReference type="InterPro" id="IPR020006">
    <property type="entry name" value="FlhF"/>
</dbReference>
<keyword evidence="16" id="KW-0969">Cilium</keyword>
<evidence type="ECO:0000256" key="3">
    <source>
        <dbReference type="ARBA" id="ARBA00014919"/>
    </source>
</evidence>
<dbReference type="GO" id="GO:0044781">
    <property type="term" value="P:bacterial-type flagellum organization"/>
    <property type="evidence" value="ECO:0007669"/>
    <property type="project" value="UniProtKB-UniRule"/>
</dbReference>
<keyword evidence="16" id="KW-0966">Cell projection</keyword>
<dbReference type="SMART" id="SM00962">
    <property type="entry name" value="SRP54"/>
    <property type="match status" value="1"/>
</dbReference>
<dbReference type="CDD" id="cd17873">
    <property type="entry name" value="FlhF"/>
    <property type="match status" value="1"/>
</dbReference>
<keyword evidence="11" id="KW-1006">Bacterial flagellum protein export</keyword>
<evidence type="ECO:0000256" key="6">
    <source>
        <dbReference type="ARBA" id="ARBA00022741"/>
    </source>
</evidence>
<keyword evidence="9" id="KW-0342">GTP-binding</keyword>
<dbReference type="InterPro" id="IPR003593">
    <property type="entry name" value="AAA+_ATPase"/>
</dbReference>
<dbReference type="InterPro" id="IPR000897">
    <property type="entry name" value="SRP54_GTPase_dom"/>
</dbReference>
<keyword evidence="4" id="KW-0813">Transport</keyword>
<evidence type="ECO:0000259" key="15">
    <source>
        <dbReference type="SMART" id="SM00962"/>
    </source>
</evidence>
<keyword evidence="10" id="KW-0472">Membrane</keyword>
<dbReference type="SMART" id="SM00382">
    <property type="entry name" value="AAA"/>
    <property type="match status" value="1"/>
</dbReference>
<evidence type="ECO:0000256" key="8">
    <source>
        <dbReference type="ARBA" id="ARBA00022927"/>
    </source>
</evidence>
<evidence type="ECO:0000256" key="11">
    <source>
        <dbReference type="ARBA" id="ARBA00023225"/>
    </source>
</evidence>
<dbReference type="GO" id="GO:0015031">
    <property type="term" value="P:protein transport"/>
    <property type="evidence" value="ECO:0007669"/>
    <property type="project" value="UniProtKB-KW"/>
</dbReference>
<keyword evidence="6" id="KW-0547">Nucleotide-binding</keyword>
<dbReference type="SUPFAM" id="SSF52540">
    <property type="entry name" value="P-loop containing nucleoside triphosphate hydrolases"/>
    <property type="match status" value="1"/>
</dbReference>
<evidence type="ECO:0000256" key="9">
    <source>
        <dbReference type="ARBA" id="ARBA00023134"/>
    </source>
</evidence>
<comment type="similarity">
    <text evidence="2">Belongs to the GTP-binding SRP family.</text>
</comment>
<dbReference type="NCBIfam" id="TIGR03499">
    <property type="entry name" value="FlhF"/>
    <property type="match status" value="1"/>
</dbReference>
<comment type="subcellular location">
    <subcellularLocation>
        <location evidence="1">Cell membrane</location>
        <topology evidence="1">Peripheral membrane protein</topology>
        <orientation evidence="1">Cytoplasmic side</orientation>
    </subcellularLocation>
</comment>
<dbReference type="PATRIC" id="fig|999432.5.peg.1401"/>
<reference evidence="16" key="1">
    <citation type="submission" date="2012-01" db="EMBL/GenBank/DDBJ databases">
        <title>The Genome Sequence of Treponema denticola H-22.</title>
        <authorList>
            <consortium name="The Broad Institute Genome Sequencing Platform"/>
            <person name="Earl A."/>
            <person name="Ward D."/>
            <person name="Feldgarden M."/>
            <person name="Gevers D."/>
            <person name="Blanton J.M."/>
            <person name="Fenno C.J."/>
            <person name="Baranova O.V."/>
            <person name="Mathney J."/>
            <person name="Dewhirst F.E."/>
            <person name="Izard J."/>
            <person name="Young S.K."/>
            <person name="Zeng Q."/>
            <person name="Gargeya S."/>
            <person name="Fitzgerald M."/>
            <person name="Haas B."/>
            <person name="Abouelleil A."/>
            <person name="Alvarado L."/>
            <person name="Arachchi H.M."/>
            <person name="Berlin A."/>
            <person name="Chapman S.B."/>
            <person name="Gearin G."/>
            <person name="Goldberg J."/>
            <person name="Griggs A."/>
            <person name="Gujja S."/>
            <person name="Hansen M."/>
            <person name="Heiman D."/>
            <person name="Howarth C."/>
            <person name="Larimer J."/>
            <person name="Lui A."/>
            <person name="MacDonald P.J.P."/>
            <person name="McCowen C."/>
            <person name="Montmayeur A."/>
            <person name="Murphy C."/>
            <person name="Neiman D."/>
            <person name="Pearson M."/>
            <person name="Priest M."/>
            <person name="Roberts A."/>
            <person name="Saif S."/>
            <person name="Shea T."/>
            <person name="Sisk P."/>
            <person name="Stolte C."/>
            <person name="Sykes S."/>
            <person name="Wortman J."/>
            <person name="Nusbaum C."/>
            <person name="Birren B."/>
        </authorList>
    </citation>
    <scope>NUCLEOTIDE SEQUENCE [LARGE SCALE GENOMIC DNA]</scope>
    <source>
        <strain evidence="16">H-22</strain>
    </source>
</reference>
<keyword evidence="7" id="KW-1005">Bacterial flagellum biogenesis</keyword>
<evidence type="ECO:0000256" key="1">
    <source>
        <dbReference type="ARBA" id="ARBA00004413"/>
    </source>
</evidence>
<dbReference type="PANTHER" id="PTHR43134:SF3">
    <property type="entry name" value="FLAGELLAR BIOSYNTHESIS PROTEIN FLHF"/>
    <property type="match status" value="1"/>
</dbReference>
<protein>
    <recommendedName>
        <fullName evidence="3 13">Flagellar biosynthesis protein FlhF</fullName>
    </recommendedName>
</protein>
<comment type="caution">
    <text evidence="16">The sequence shown here is derived from an EMBL/GenBank/DDBJ whole genome shotgun (WGS) entry which is preliminary data.</text>
</comment>
<evidence type="ECO:0000256" key="2">
    <source>
        <dbReference type="ARBA" id="ARBA00008531"/>
    </source>
</evidence>
<evidence type="ECO:0000256" key="5">
    <source>
        <dbReference type="ARBA" id="ARBA00022475"/>
    </source>
</evidence>
<evidence type="ECO:0000259" key="14">
    <source>
        <dbReference type="SMART" id="SM00382"/>
    </source>
</evidence>
<dbReference type="GO" id="GO:0005047">
    <property type="term" value="F:signal recognition particle binding"/>
    <property type="evidence" value="ECO:0007669"/>
    <property type="project" value="TreeGrafter"/>
</dbReference>
<dbReference type="PANTHER" id="PTHR43134">
    <property type="entry name" value="SIGNAL RECOGNITION PARTICLE RECEPTOR SUBUNIT ALPHA"/>
    <property type="match status" value="1"/>
</dbReference>
<dbReference type="GO" id="GO:0005886">
    <property type="term" value="C:plasma membrane"/>
    <property type="evidence" value="ECO:0007669"/>
    <property type="project" value="UniProtKB-SubCell"/>
</dbReference>
<dbReference type="InterPro" id="IPR027417">
    <property type="entry name" value="P-loop_NTPase"/>
</dbReference>
<dbReference type="GO" id="GO:0005525">
    <property type="term" value="F:GTP binding"/>
    <property type="evidence" value="ECO:0007669"/>
    <property type="project" value="UniProtKB-UniRule"/>
</dbReference>
<comment type="function">
    <text evidence="12">Necessary for flagellar biosynthesis. May be involved in translocation of the flagellum.</text>
</comment>
<dbReference type="Pfam" id="PF00448">
    <property type="entry name" value="SRP54"/>
    <property type="match status" value="1"/>
</dbReference>
<dbReference type="EMBL" id="AGDV01000011">
    <property type="protein sequence ID" value="EMB33534.1"/>
    <property type="molecule type" value="Genomic_DNA"/>
</dbReference>
<gene>
    <name evidence="16" type="ORF">HMPREF9726_01348</name>
</gene>
<dbReference type="Gene3D" id="3.40.50.300">
    <property type="entry name" value="P-loop containing nucleotide triphosphate hydrolases"/>
    <property type="match status" value="1"/>
</dbReference>
<name>A0A0E2E4Q8_TREDN</name>
<evidence type="ECO:0000256" key="12">
    <source>
        <dbReference type="ARBA" id="ARBA00025337"/>
    </source>
</evidence>
<accession>A0A0E2E4Q8</accession>
<evidence type="ECO:0000256" key="7">
    <source>
        <dbReference type="ARBA" id="ARBA00022795"/>
    </source>
</evidence>
<feature type="domain" description="SRP54-type proteins GTP-binding" evidence="15">
    <location>
        <begin position="236"/>
        <end position="436"/>
    </location>
</feature>
<dbReference type="Gene3D" id="1.20.120.1380">
    <property type="entry name" value="Flagellar FlhF biosynthesis protein, N domain"/>
    <property type="match status" value="1"/>
</dbReference>
<sequence>MASGGIKFIMETFVEEASTYEKCIQKIQEKYGPNIMITRREVKRNEGFLSFFNKETIRLSFNIQNEAFVPKFSNNEEEVKPKSAVAPIKPYSPANLAEERLKIMKLAAAQSEEMAEKMMPYIEKLENQSSSPIKTDIESKEFKNLAETVERLVEEIRLKNSPSQEHENISKIAALLEENDFTAKYIRSIKEKISKNLSLAELNDFELVQKKVLDWIASSIQIKLEETNNDDSAKKQKLIALVGPTGIGKTTTLAKLAAYYILAVSKLEKRSLDVRVITIDQYRIGAAFQIKKYCEHMGIPLIIATDPLDLHKYLDLYKDSADIICIDTTGRSPTDPEKILEMQKYFDEIEPGRIETHLVVSAVTKAADIIEIIKQYSVFNFSSLIITKLDETAHVGSIISVLDEYKIPVAYITEGQTVPKDIARASKLVLLRKLTGFSLDYINENFNDEISIVWS</sequence>
<dbReference type="FunFam" id="3.40.50.300:FF:000695">
    <property type="entry name" value="Flagellar biosynthesis regulator FlhF"/>
    <property type="match status" value="1"/>
</dbReference>
<evidence type="ECO:0000256" key="10">
    <source>
        <dbReference type="ARBA" id="ARBA00023136"/>
    </source>
</evidence>
<dbReference type="Proteomes" id="UP000011705">
    <property type="component" value="Chromosome"/>
</dbReference>
<evidence type="ECO:0000256" key="4">
    <source>
        <dbReference type="ARBA" id="ARBA00022448"/>
    </source>
</evidence>
<dbReference type="GO" id="GO:0006614">
    <property type="term" value="P:SRP-dependent cotranslational protein targeting to membrane"/>
    <property type="evidence" value="ECO:0007669"/>
    <property type="project" value="UniProtKB-UniRule"/>
</dbReference>
<keyword evidence="16" id="KW-0282">Flagellum</keyword>
<dbReference type="AlphaFoldDB" id="A0A0E2E4Q8"/>
<feature type="domain" description="AAA+ ATPase" evidence="14">
    <location>
        <begin position="235"/>
        <end position="355"/>
    </location>
</feature>